<evidence type="ECO:0000313" key="3">
    <source>
        <dbReference type="Proteomes" id="UP000054513"/>
    </source>
</evidence>
<dbReference type="RefSeq" id="WP_058402575.1">
    <property type="nucleotide sequence ID" value="NZ_LKCI01000069.1"/>
</dbReference>
<accession>A0AAW3LWE2</accession>
<sequence>MTYTYAGALIVPGAVTQGSDRRLKINDKEILDGLSKIMRVRPVEFDRRYSLEDTEYPVHESGVIAQELYEVLPILVTPASEDLGGEVWRVNYTGLIPYLISAMKELNYKIGELNSEIAELKSDRDAAA</sequence>
<dbReference type="Pfam" id="PF13884">
    <property type="entry name" value="Peptidase_S74"/>
    <property type="match status" value="1"/>
</dbReference>
<name>A0AAW3LWE2_PSESS</name>
<proteinExistence type="predicted"/>
<evidence type="ECO:0000259" key="1">
    <source>
        <dbReference type="PROSITE" id="PS51688"/>
    </source>
</evidence>
<protein>
    <recommendedName>
        <fullName evidence="1">Peptidase S74 domain-containing protein</fullName>
    </recommendedName>
</protein>
<dbReference type="AlphaFoldDB" id="A0AAW3LWE2"/>
<dbReference type="PROSITE" id="PS51688">
    <property type="entry name" value="ICA"/>
    <property type="match status" value="1"/>
</dbReference>
<gene>
    <name evidence="2" type="ORF">AO287_27235</name>
</gene>
<dbReference type="Proteomes" id="UP000054513">
    <property type="component" value="Unassembled WGS sequence"/>
</dbReference>
<comment type="caution">
    <text evidence="2">The sequence shown here is derived from an EMBL/GenBank/DDBJ whole genome shotgun (WGS) entry which is preliminary data.</text>
</comment>
<dbReference type="EMBL" id="LKCI01000069">
    <property type="protein sequence ID" value="KTC57820.1"/>
    <property type="molecule type" value="Genomic_DNA"/>
</dbReference>
<reference evidence="2 3" key="1">
    <citation type="submission" date="2015-09" db="EMBL/GenBank/DDBJ databases">
        <title>Genome sequence of ICMP 19499.</title>
        <authorList>
            <person name="Visnovsky S.B."/>
            <person name="Lu A."/>
            <person name="Panda P."/>
            <person name="Pitman A.R."/>
        </authorList>
    </citation>
    <scope>NUCLEOTIDE SEQUENCE [LARGE SCALE GENOMIC DNA]</scope>
    <source>
        <strain evidence="2 3">ICMP 19499</strain>
    </source>
</reference>
<evidence type="ECO:0000313" key="2">
    <source>
        <dbReference type="EMBL" id="KTC57820.1"/>
    </source>
</evidence>
<organism evidence="2 3">
    <name type="scientific">Pseudomonas savastanoi</name>
    <name type="common">Pseudomonas syringae pv. savastanoi</name>
    <dbReference type="NCBI Taxonomy" id="29438"/>
    <lineage>
        <taxon>Bacteria</taxon>
        <taxon>Pseudomonadati</taxon>
        <taxon>Pseudomonadota</taxon>
        <taxon>Gammaproteobacteria</taxon>
        <taxon>Pseudomonadales</taxon>
        <taxon>Pseudomonadaceae</taxon>
        <taxon>Pseudomonas</taxon>
    </lineage>
</organism>
<feature type="domain" description="Peptidase S74" evidence="1">
    <location>
        <begin position="19"/>
        <end position="117"/>
    </location>
</feature>
<dbReference type="InterPro" id="IPR030392">
    <property type="entry name" value="S74_ICA"/>
</dbReference>